<accession>A0ABD2PBS3</accession>
<organism evidence="1 2">
    <name type="scientific">Cryptolaemus montrouzieri</name>
    <dbReference type="NCBI Taxonomy" id="559131"/>
    <lineage>
        <taxon>Eukaryota</taxon>
        <taxon>Metazoa</taxon>
        <taxon>Ecdysozoa</taxon>
        <taxon>Arthropoda</taxon>
        <taxon>Hexapoda</taxon>
        <taxon>Insecta</taxon>
        <taxon>Pterygota</taxon>
        <taxon>Neoptera</taxon>
        <taxon>Endopterygota</taxon>
        <taxon>Coleoptera</taxon>
        <taxon>Polyphaga</taxon>
        <taxon>Cucujiformia</taxon>
        <taxon>Coccinelloidea</taxon>
        <taxon>Coccinellidae</taxon>
        <taxon>Scymninae</taxon>
        <taxon>Scymnini</taxon>
        <taxon>Cryptolaemus</taxon>
    </lineage>
</organism>
<dbReference type="Proteomes" id="UP001516400">
    <property type="component" value="Unassembled WGS sequence"/>
</dbReference>
<dbReference type="EMBL" id="JABFTP020000185">
    <property type="protein sequence ID" value="KAL3288397.1"/>
    <property type="molecule type" value="Genomic_DNA"/>
</dbReference>
<protein>
    <submittedName>
        <fullName evidence="1">Uncharacterized protein</fullName>
    </submittedName>
</protein>
<evidence type="ECO:0000313" key="1">
    <source>
        <dbReference type="EMBL" id="KAL3288397.1"/>
    </source>
</evidence>
<keyword evidence="2" id="KW-1185">Reference proteome</keyword>
<gene>
    <name evidence="1" type="ORF">HHI36_002845</name>
</gene>
<sequence length="98" mass="11059">MCEWPEDSMSKGSHRRVSDRKISKNVIDNIRTYGSFTKPKRNKNEPVRGKAINVNEVLATVNGNPHVSTVTIIGATNIFAASVRRILKENGYHDYKMV</sequence>
<comment type="caution">
    <text evidence="1">The sequence shown here is derived from an EMBL/GenBank/DDBJ whole genome shotgun (WGS) entry which is preliminary data.</text>
</comment>
<name>A0ABD2PBS3_9CUCU</name>
<dbReference type="AlphaFoldDB" id="A0ABD2PBS3"/>
<proteinExistence type="predicted"/>
<reference evidence="1 2" key="1">
    <citation type="journal article" date="2021" name="BMC Biol.">
        <title>Horizontally acquired antibacterial genes associated with adaptive radiation of ladybird beetles.</title>
        <authorList>
            <person name="Li H.S."/>
            <person name="Tang X.F."/>
            <person name="Huang Y.H."/>
            <person name="Xu Z.Y."/>
            <person name="Chen M.L."/>
            <person name="Du X.Y."/>
            <person name="Qiu B.Y."/>
            <person name="Chen P.T."/>
            <person name="Zhang W."/>
            <person name="Slipinski A."/>
            <person name="Escalona H.E."/>
            <person name="Waterhouse R.M."/>
            <person name="Zwick A."/>
            <person name="Pang H."/>
        </authorList>
    </citation>
    <scope>NUCLEOTIDE SEQUENCE [LARGE SCALE GENOMIC DNA]</scope>
    <source>
        <strain evidence="1">SYSU2018</strain>
    </source>
</reference>
<evidence type="ECO:0000313" key="2">
    <source>
        <dbReference type="Proteomes" id="UP001516400"/>
    </source>
</evidence>